<accession>A0ABY2E2M1</accession>
<proteinExistence type="predicted"/>
<evidence type="ECO:0000313" key="1">
    <source>
        <dbReference type="EMBL" id="TDE93867.1"/>
    </source>
</evidence>
<protein>
    <recommendedName>
        <fullName evidence="3">Transposase</fullName>
    </recommendedName>
</protein>
<dbReference type="EMBL" id="SMNA01000005">
    <property type="protein sequence ID" value="TDE93867.1"/>
    <property type="molecule type" value="Genomic_DNA"/>
</dbReference>
<evidence type="ECO:0000313" key="2">
    <source>
        <dbReference type="Proteomes" id="UP000504882"/>
    </source>
</evidence>
<keyword evidence="2" id="KW-1185">Reference proteome</keyword>
<sequence length="153" mass="17342">MLAEAGLRLAVVDETGREVEPVPTQEVRDNGGRRFPAHLDVVPPDHVPSHRMSRPRYDRMPAAAWYHHRSMRDCFRAVRTGDLDHPTVAELARRRWLLINHRRAAHTIRIAERRLRIAATGAWTAGTSAAILEYRHGLALRSANSLRARPAVL</sequence>
<name>A0ABY2E2M1_9MICO</name>
<gene>
    <name evidence="1" type="ORF">EXU48_10325</name>
</gene>
<comment type="caution">
    <text evidence="1">The sequence shown here is derived from an EMBL/GenBank/DDBJ whole genome shotgun (WGS) entry which is preliminary data.</text>
</comment>
<dbReference type="Proteomes" id="UP000504882">
    <property type="component" value="Unassembled WGS sequence"/>
</dbReference>
<evidence type="ECO:0008006" key="3">
    <source>
        <dbReference type="Google" id="ProtNLM"/>
    </source>
</evidence>
<organism evidence="1 2">
    <name type="scientific">Occultella glacieicola</name>
    <dbReference type="NCBI Taxonomy" id="2518684"/>
    <lineage>
        <taxon>Bacteria</taxon>
        <taxon>Bacillati</taxon>
        <taxon>Actinomycetota</taxon>
        <taxon>Actinomycetes</taxon>
        <taxon>Micrococcales</taxon>
        <taxon>Ruaniaceae</taxon>
        <taxon>Occultella</taxon>
    </lineage>
</organism>
<reference evidence="1 2" key="1">
    <citation type="submission" date="2019-03" db="EMBL/GenBank/DDBJ databases">
        <title>Genomic features of bacteria from cold environments.</title>
        <authorList>
            <person name="Shen L."/>
        </authorList>
    </citation>
    <scope>NUCLEOTIDE SEQUENCE [LARGE SCALE GENOMIC DNA]</scope>
    <source>
        <strain evidence="2">T3246-1</strain>
    </source>
</reference>